<dbReference type="EMBL" id="LFML01000163">
    <property type="protein sequence ID" value="KMO93495.1"/>
    <property type="molecule type" value="Genomic_DNA"/>
</dbReference>
<evidence type="ECO:0000313" key="2">
    <source>
        <dbReference type="EMBL" id="KMO93495.1"/>
    </source>
</evidence>
<dbReference type="InterPro" id="IPR052026">
    <property type="entry name" value="ExeA_AAA_ATPase_DNA-bind"/>
</dbReference>
<evidence type="ECO:0000259" key="1">
    <source>
        <dbReference type="Pfam" id="PF13401"/>
    </source>
</evidence>
<proteinExistence type="predicted"/>
<sequence length="252" mass="27639">MPRHFADLTGAATLPTGTFQLAHRIVDDLVKNNATGVIHGPAGTGKTYAVESALEDQAARGGPAVCSLSFTARPTMRLVADHLLAALTGIAAPKSRNRFHITNRLLDLLSHPKRLVVVDEAQRLNSDCIELLRHLHDDPKTKFALLYVGGDGCWEVLSREPMLRSRVFRRLPFRPLTPQEIPTLMRDYHPIYTGADDALLRQIDELYGQGTMRDWAAFTHTAAGLCQAAGRPRIDTEVIDNALTLLGGGVYA</sequence>
<accession>A0A0J6XC83</accession>
<dbReference type="AlphaFoldDB" id="A0A0J6XC83"/>
<evidence type="ECO:0000313" key="3">
    <source>
        <dbReference type="Proteomes" id="UP000035932"/>
    </source>
</evidence>
<dbReference type="RefSeq" id="WP_048480883.1">
    <property type="nucleotide sequence ID" value="NZ_JBIRUD010000003.1"/>
</dbReference>
<organism evidence="2 3">
    <name type="scientific">Streptomyces roseus</name>
    <dbReference type="NCBI Taxonomy" id="66430"/>
    <lineage>
        <taxon>Bacteria</taxon>
        <taxon>Bacillati</taxon>
        <taxon>Actinomycetota</taxon>
        <taxon>Actinomycetes</taxon>
        <taxon>Kitasatosporales</taxon>
        <taxon>Streptomycetaceae</taxon>
        <taxon>Streptomyces</taxon>
    </lineage>
</organism>
<reference evidence="2 3" key="1">
    <citation type="submission" date="2015-06" db="EMBL/GenBank/DDBJ databases">
        <title>Recapitulation of the evolution of biosynthetic gene clusters reveals hidden chemical diversity on bacterial genomes.</title>
        <authorList>
            <person name="Cruz-Morales P."/>
            <person name="Martinez-Guerrero C."/>
            <person name="Morales-Escalante M.A."/>
            <person name="Yanez-Guerra L.A."/>
            <person name="Kopp J.F."/>
            <person name="Feldmann J."/>
            <person name="Ramos-Aboites H.E."/>
            <person name="Barona-Gomez F."/>
        </authorList>
    </citation>
    <scope>NUCLEOTIDE SEQUENCE [LARGE SCALE GENOMIC DNA]</scope>
    <source>
        <strain evidence="2 3">ATCC 31245</strain>
    </source>
</reference>
<feature type="domain" description="ORC1/DEAH AAA+ ATPase" evidence="1">
    <location>
        <begin position="34"/>
        <end position="157"/>
    </location>
</feature>
<keyword evidence="3" id="KW-1185">Reference proteome</keyword>
<dbReference type="GO" id="GO:0016887">
    <property type="term" value="F:ATP hydrolysis activity"/>
    <property type="evidence" value="ECO:0007669"/>
    <property type="project" value="InterPro"/>
</dbReference>
<dbReference type="InterPro" id="IPR049945">
    <property type="entry name" value="AAA_22"/>
</dbReference>
<dbReference type="Pfam" id="PF13401">
    <property type="entry name" value="AAA_22"/>
    <property type="match status" value="1"/>
</dbReference>
<name>A0A0J6XC83_9ACTN</name>
<comment type="caution">
    <text evidence="2">The sequence shown here is derived from an EMBL/GenBank/DDBJ whole genome shotgun (WGS) entry which is preliminary data.</text>
</comment>
<gene>
    <name evidence="2" type="ORF">ACS04_35030</name>
</gene>
<dbReference type="Proteomes" id="UP000035932">
    <property type="component" value="Unassembled WGS sequence"/>
</dbReference>
<dbReference type="Gene3D" id="3.40.50.300">
    <property type="entry name" value="P-loop containing nucleotide triphosphate hydrolases"/>
    <property type="match status" value="1"/>
</dbReference>
<dbReference type="PATRIC" id="fig|66430.4.peg.1781"/>
<dbReference type="PANTHER" id="PTHR35894:SF1">
    <property type="entry name" value="PHOSPHORIBULOKINASE _ URIDINE KINASE FAMILY"/>
    <property type="match status" value="1"/>
</dbReference>
<dbReference type="SUPFAM" id="SSF52540">
    <property type="entry name" value="P-loop containing nucleoside triphosphate hydrolases"/>
    <property type="match status" value="1"/>
</dbReference>
<dbReference type="PANTHER" id="PTHR35894">
    <property type="entry name" value="GENERAL SECRETION PATHWAY PROTEIN A-RELATED"/>
    <property type="match status" value="1"/>
</dbReference>
<protein>
    <recommendedName>
        <fullName evidence="1">ORC1/DEAH AAA+ ATPase domain-containing protein</fullName>
    </recommendedName>
</protein>
<dbReference type="InterPro" id="IPR027417">
    <property type="entry name" value="P-loop_NTPase"/>
</dbReference>
<dbReference type="OrthoDB" id="4180634at2"/>
<dbReference type="STRING" id="66430.ACS04_35030"/>